<name>A0A1Y2M0T8_EPING</name>
<dbReference type="EMBL" id="KZ107843">
    <property type="protein sequence ID" value="OSS49760.1"/>
    <property type="molecule type" value="Genomic_DNA"/>
</dbReference>
<evidence type="ECO:0000256" key="4">
    <source>
        <dbReference type="ARBA" id="ARBA00022728"/>
    </source>
</evidence>
<evidence type="ECO:0000256" key="1">
    <source>
        <dbReference type="ARBA" id="ARBA00004123"/>
    </source>
</evidence>
<dbReference type="GO" id="GO:0071014">
    <property type="term" value="C:post-mRNA release spliceosomal complex"/>
    <property type="evidence" value="ECO:0007669"/>
    <property type="project" value="EnsemblFungi"/>
</dbReference>
<dbReference type="SUPFAM" id="SSF50182">
    <property type="entry name" value="Sm-like ribonucleoproteins"/>
    <property type="match status" value="1"/>
</dbReference>
<keyword evidence="3 10" id="KW-0507">mRNA processing</keyword>
<accession>A0A1Y2M0T8</accession>
<dbReference type="AlphaFoldDB" id="A0A1Y2M0T8"/>
<evidence type="ECO:0000256" key="5">
    <source>
        <dbReference type="ARBA" id="ARBA00022884"/>
    </source>
</evidence>
<dbReference type="GO" id="GO:0005687">
    <property type="term" value="C:U4 snRNP"/>
    <property type="evidence" value="ECO:0007669"/>
    <property type="project" value="EnsemblFungi"/>
</dbReference>
<dbReference type="FunCoup" id="A0A1Y2M0T8">
    <property type="interactions" value="693"/>
</dbReference>
<dbReference type="GO" id="GO:0005685">
    <property type="term" value="C:U1 snRNP"/>
    <property type="evidence" value="ECO:0007669"/>
    <property type="project" value="EnsemblFungi"/>
</dbReference>
<evidence type="ECO:0000313" key="13">
    <source>
        <dbReference type="Proteomes" id="UP000193240"/>
    </source>
</evidence>
<evidence type="ECO:0000256" key="10">
    <source>
        <dbReference type="PIRNR" id="PIRNR006609"/>
    </source>
</evidence>
<evidence type="ECO:0000256" key="3">
    <source>
        <dbReference type="ARBA" id="ARBA00022664"/>
    </source>
</evidence>
<keyword evidence="4 10" id="KW-0747">Spliceosome</keyword>
<dbReference type="GO" id="GO:0071013">
    <property type="term" value="C:catalytic step 2 spliceosome"/>
    <property type="evidence" value="ECO:0007669"/>
    <property type="project" value="TreeGrafter"/>
</dbReference>
<dbReference type="GO" id="GO:0000974">
    <property type="term" value="C:Prp19 complex"/>
    <property type="evidence" value="ECO:0007669"/>
    <property type="project" value="EnsemblFungi"/>
</dbReference>
<evidence type="ECO:0000256" key="9">
    <source>
        <dbReference type="ARBA" id="ARBA00030144"/>
    </source>
</evidence>
<dbReference type="PANTHER" id="PTHR11021:SF0">
    <property type="entry name" value="SMALL NUCLEAR RIBONUCLEOPROTEIN F"/>
    <property type="match status" value="1"/>
</dbReference>
<dbReference type="PIRSF" id="PIRSF006609">
    <property type="entry name" value="snRNP_SmF"/>
    <property type="match status" value="1"/>
</dbReference>
<dbReference type="SMART" id="SM00651">
    <property type="entry name" value="Sm"/>
    <property type="match status" value="1"/>
</dbReference>
<evidence type="ECO:0000256" key="2">
    <source>
        <dbReference type="ARBA" id="ARBA00007927"/>
    </source>
</evidence>
<keyword evidence="13" id="KW-1185">Reference proteome</keyword>
<reference evidence="12 13" key="1">
    <citation type="journal article" date="2017" name="Genome Announc.">
        <title>Genome sequence of the saprophytic ascomycete Epicoccum nigrum ICMP 19927 strain isolated from New Zealand.</title>
        <authorList>
            <person name="Fokin M."/>
            <person name="Fleetwood D."/>
            <person name="Weir B.S."/>
            <person name="Villas-Boas S.G."/>
        </authorList>
    </citation>
    <scope>NUCLEOTIDE SEQUENCE [LARGE SCALE GENOMIC DNA]</scope>
    <source>
        <strain evidence="12 13">ICMP 19927</strain>
    </source>
</reference>
<dbReference type="OMA" id="GYMNVQL"/>
<dbReference type="OrthoDB" id="409625at2759"/>
<keyword evidence="8 10" id="KW-0687">Ribonucleoprotein</keyword>
<dbReference type="Proteomes" id="UP000193240">
    <property type="component" value="Unassembled WGS sequence"/>
</dbReference>
<comment type="subcellular location">
    <subcellularLocation>
        <location evidence="1 10">Nucleus</location>
    </subcellularLocation>
</comment>
<evidence type="ECO:0000313" key="12">
    <source>
        <dbReference type="EMBL" id="OSS49760.1"/>
    </source>
</evidence>
<keyword evidence="7 10" id="KW-0539">Nucleus</keyword>
<dbReference type="InterPro" id="IPR016487">
    <property type="entry name" value="Lsm6/sSmF"/>
</dbReference>
<dbReference type="CDD" id="cd01722">
    <property type="entry name" value="Sm_F"/>
    <property type="match status" value="1"/>
</dbReference>
<evidence type="ECO:0000256" key="7">
    <source>
        <dbReference type="ARBA" id="ARBA00023242"/>
    </source>
</evidence>
<sequence>MAAVAPFNPRPLLQSLVDKDIVVRLKWGETEYKGRLVSVDLYMNIQLSNTEEFVNGVSSGTLGQVLIRCNNVLWIGQADGVEARVGKDVAMSG</sequence>
<dbReference type="Gene3D" id="2.30.30.100">
    <property type="match status" value="1"/>
</dbReference>
<dbReference type="InParanoid" id="A0A1Y2M0T8"/>
<dbReference type="GO" id="GO:0005682">
    <property type="term" value="C:U5 snRNP"/>
    <property type="evidence" value="ECO:0007669"/>
    <property type="project" value="EnsemblFungi"/>
</dbReference>
<evidence type="ECO:0000256" key="6">
    <source>
        <dbReference type="ARBA" id="ARBA00023187"/>
    </source>
</evidence>
<dbReference type="GO" id="GO:0046540">
    <property type="term" value="C:U4/U6 x U5 tri-snRNP complex"/>
    <property type="evidence" value="ECO:0007669"/>
    <property type="project" value="EnsemblFungi"/>
</dbReference>
<dbReference type="GO" id="GO:0000398">
    <property type="term" value="P:mRNA splicing, via spliceosome"/>
    <property type="evidence" value="ECO:0007669"/>
    <property type="project" value="EnsemblFungi"/>
</dbReference>
<evidence type="ECO:0000259" key="11">
    <source>
        <dbReference type="PROSITE" id="PS52002"/>
    </source>
</evidence>
<evidence type="ECO:0000256" key="8">
    <source>
        <dbReference type="ARBA" id="ARBA00023274"/>
    </source>
</evidence>
<proteinExistence type="inferred from homology"/>
<dbReference type="STRING" id="105696.A0A1Y2M0T8"/>
<dbReference type="PANTHER" id="PTHR11021">
    <property type="entry name" value="SMALL NUCLEAR RIBONUCLEOPROTEIN F SNRNP-F"/>
    <property type="match status" value="1"/>
</dbReference>
<dbReference type="PROSITE" id="PS52002">
    <property type="entry name" value="SM"/>
    <property type="match status" value="1"/>
</dbReference>
<dbReference type="GO" id="GO:0036261">
    <property type="term" value="P:7-methylguanosine cap hypermethylation"/>
    <property type="evidence" value="ECO:0007669"/>
    <property type="project" value="EnsemblFungi"/>
</dbReference>
<organism evidence="12 13">
    <name type="scientific">Epicoccum nigrum</name>
    <name type="common">Soil fungus</name>
    <name type="synonym">Epicoccum purpurascens</name>
    <dbReference type="NCBI Taxonomy" id="105696"/>
    <lineage>
        <taxon>Eukaryota</taxon>
        <taxon>Fungi</taxon>
        <taxon>Dikarya</taxon>
        <taxon>Ascomycota</taxon>
        <taxon>Pezizomycotina</taxon>
        <taxon>Dothideomycetes</taxon>
        <taxon>Pleosporomycetidae</taxon>
        <taxon>Pleosporales</taxon>
        <taxon>Pleosporineae</taxon>
        <taxon>Didymellaceae</taxon>
        <taxon>Epicoccum</taxon>
    </lineage>
</organism>
<keyword evidence="6 10" id="KW-0508">mRNA splicing</keyword>
<dbReference type="Pfam" id="PF01423">
    <property type="entry name" value="LSM"/>
    <property type="match status" value="1"/>
</dbReference>
<comment type="similarity">
    <text evidence="2 10">Belongs to the snRNP Sm proteins family. SmF/LSm6 subfamily.</text>
</comment>
<dbReference type="InterPro" id="IPR034100">
    <property type="entry name" value="Sm_F"/>
</dbReference>
<gene>
    <name evidence="12" type="ORF">B5807_06218</name>
</gene>
<dbReference type="InterPro" id="IPR010920">
    <property type="entry name" value="LSM_dom_sf"/>
</dbReference>
<dbReference type="GO" id="GO:1990935">
    <property type="term" value="F:splicing factor binding"/>
    <property type="evidence" value="ECO:0007669"/>
    <property type="project" value="EnsemblFungi"/>
</dbReference>
<dbReference type="InterPro" id="IPR001163">
    <property type="entry name" value="Sm_dom_euk/arc"/>
</dbReference>
<dbReference type="GO" id="GO:0034715">
    <property type="term" value="C:pICln-Sm protein complex"/>
    <property type="evidence" value="ECO:0007669"/>
    <property type="project" value="TreeGrafter"/>
</dbReference>
<dbReference type="GO" id="GO:0008266">
    <property type="term" value="F:poly(U) RNA binding"/>
    <property type="evidence" value="ECO:0007669"/>
    <property type="project" value="EnsemblFungi"/>
</dbReference>
<feature type="domain" description="Sm" evidence="11">
    <location>
        <begin position="8"/>
        <end position="81"/>
    </location>
</feature>
<keyword evidence="5 10" id="KW-0694">RNA-binding</keyword>
<protein>
    <recommendedName>
        <fullName evidence="9">Sm protein F</fullName>
    </recommendedName>
</protein>
<dbReference type="InterPro" id="IPR047575">
    <property type="entry name" value="Sm"/>
</dbReference>
<dbReference type="GO" id="GO:0005686">
    <property type="term" value="C:U2 snRNP"/>
    <property type="evidence" value="ECO:0007669"/>
    <property type="project" value="EnsemblFungi"/>
</dbReference>